<dbReference type="STRING" id="303518.ENSPNYP00000001252"/>
<dbReference type="PANTHER" id="PTHR11576:SF2">
    <property type="entry name" value="ZONA PELLUCIDA SPERM-BINDING PROTEIN 3"/>
    <property type="match status" value="1"/>
</dbReference>
<dbReference type="Ensembl" id="ENSPNYT00000001272.1">
    <property type="protein sequence ID" value="ENSPNYP00000001252.1"/>
    <property type="gene ID" value="ENSPNYG00000001008.1"/>
</dbReference>
<dbReference type="GO" id="GO:0035803">
    <property type="term" value="P:egg coat formation"/>
    <property type="evidence" value="ECO:0007669"/>
    <property type="project" value="TreeGrafter"/>
</dbReference>
<dbReference type="GO" id="GO:0032190">
    <property type="term" value="F:acrosin binding"/>
    <property type="evidence" value="ECO:0007669"/>
    <property type="project" value="TreeGrafter"/>
</dbReference>
<evidence type="ECO:0000313" key="1">
    <source>
        <dbReference type="Ensembl" id="ENSPNYP00000001252.1"/>
    </source>
</evidence>
<organism evidence="1">
    <name type="scientific">Pundamilia nyererei</name>
    <dbReference type="NCBI Taxonomy" id="303518"/>
    <lineage>
        <taxon>Eukaryota</taxon>
        <taxon>Metazoa</taxon>
        <taxon>Chordata</taxon>
        <taxon>Craniata</taxon>
        <taxon>Vertebrata</taxon>
        <taxon>Euteleostomi</taxon>
        <taxon>Actinopterygii</taxon>
        <taxon>Neopterygii</taxon>
        <taxon>Teleostei</taxon>
        <taxon>Neoteleostei</taxon>
        <taxon>Acanthomorphata</taxon>
        <taxon>Ovalentaria</taxon>
        <taxon>Cichlomorphae</taxon>
        <taxon>Cichliformes</taxon>
        <taxon>Cichlidae</taxon>
        <taxon>African cichlids</taxon>
        <taxon>Pseudocrenilabrinae</taxon>
        <taxon>Haplochromini</taxon>
        <taxon>Pundamilia</taxon>
    </lineage>
</organism>
<name>A0A3B4ESA1_9CICH</name>
<sequence length="254" mass="27986">MRRKQSENSREASVFPGQTFSPQCFQLGENLSQESSCRPKEAVSEAEMVISAGLRECETESSVKISSAGTLKGLKEGQIIRLAKSMNDVMCYCILKQKVSREPLSLTWQFSLHILADVCISQCSSTVYQQGEAVLLEARVEALMHPPVTVYVDSCVAALKPDPLSLQGYSCHLMATLKQSLKKTCFFHRPTFSLEGDSDLCECCSNLSAGDTRLSWRQVGHPFTNTIYTIIEVIFTSCSKCNIVSVLLVCSGIC</sequence>
<evidence type="ECO:0008006" key="2">
    <source>
        <dbReference type="Google" id="ProtNLM"/>
    </source>
</evidence>
<dbReference type="AlphaFoldDB" id="A0A3B4ESA1"/>
<dbReference type="GO" id="GO:0007339">
    <property type="term" value="P:binding of sperm to zona pellucida"/>
    <property type="evidence" value="ECO:0007669"/>
    <property type="project" value="TreeGrafter"/>
</dbReference>
<dbReference type="GeneTree" id="ENSGT00940000180434"/>
<accession>A0A3B4ESA1</accession>
<dbReference type="PANTHER" id="PTHR11576">
    <property type="entry name" value="ZONA PELLUCIDA SPERM-BINDING PROTEIN 3"/>
    <property type="match status" value="1"/>
</dbReference>
<protein>
    <recommendedName>
        <fullName evidence="2">Zona pellucida sperm-binding protein 3</fullName>
    </recommendedName>
</protein>
<dbReference type="Gene3D" id="2.60.40.4100">
    <property type="entry name" value="Zona pellucida, ZP-C domain"/>
    <property type="match status" value="1"/>
</dbReference>
<dbReference type="GO" id="GO:2000344">
    <property type="term" value="P:positive regulation of acrosome reaction"/>
    <property type="evidence" value="ECO:0007669"/>
    <property type="project" value="TreeGrafter"/>
</dbReference>
<reference evidence="1" key="1">
    <citation type="submission" date="2023-09" db="UniProtKB">
        <authorList>
            <consortium name="Ensembl"/>
        </authorList>
    </citation>
    <scope>IDENTIFICATION</scope>
</reference>
<proteinExistence type="predicted"/>
<dbReference type="Gene3D" id="2.60.40.3210">
    <property type="entry name" value="Zona pellucida, ZP-N domain"/>
    <property type="match status" value="1"/>
</dbReference>
<dbReference type="GO" id="GO:0031012">
    <property type="term" value="C:extracellular matrix"/>
    <property type="evidence" value="ECO:0007669"/>
    <property type="project" value="TreeGrafter"/>
</dbReference>
<dbReference type="InterPro" id="IPR042235">
    <property type="entry name" value="ZP-C_dom"/>
</dbReference>